<organism evidence="3 4">
    <name type="scientific">Lymnaea stagnalis</name>
    <name type="common">Great pond snail</name>
    <name type="synonym">Helix stagnalis</name>
    <dbReference type="NCBI Taxonomy" id="6523"/>
    <lineage>
        <taxon>Eukaryota</taxon>
        <taxon>Metazoa</taxon>
        <taxon>Spiralia</taxon>
        <taxon>Lophotrochozoa</taxon>
        <taxon>Mollusca</taxon>
        <taxon>Gastropoda</taxon>
        <taxon>Heterobranchia</taxon>
        <taxon>Euthyneura</taxon>
        <taxon>Panpulmonata</taxon>
        <taxon>Hygrophila</taxon>
        <taxon>Lymnaeoidea</taxon>
        <taxon>Lymnaeidae</taxon>
        <taxon>Lymnaea</taxon>
    </lineage>
</organism>
<protein>
    <submittedName>
        <fullName evidence="3">Uncharacterized protein</fullName>
    </submittedName>
</protein>
<dbReference type="EMBL" id="CAXITT010000097">
    <property type="protein sequence ID" value="CAL1531788.1"/>
    <property type="molecule type" value="Genomic_DNA"/>
</dbReference>
<keyword evidence="4" id="KW-1185">Reference proteome</keyword>
<keyword evidence="1" id="KW-1133">Transmembrane helix</keyword>
<dbReference type="Proteomes" id="UP001497497">
    <property type="component" value="Unassembled WGS sequence"/>
</dbReference>
<keyword evidence="2" id="KW-0732">Signal</keyword>
<name>A0AAV2HES6_LYMST</name>
<dbReference type="AlphaFoldDB" id="A0AAV2HES6"/>
<proteinExistence type="predicted"/>
<feature type="transmembrane region" description="Helical" evidence="1">
    <location>
        <begin position="278"/>
        <end position="297"/>
    </location>
</feature>
<accession>A0AAV2HES6</accession>
<comment type="caution">
    <text evidence="3">The sequence shown here is derived from an EMBL/GenBank/DDBJ whole genome shotgun (WGS) entry which is preliminary data.</text>
</comment>
<keyword evidence="1" id="KW-0812">Transmembrane</keyword>
<reference evidence="3 4" key="1">
    <citation type="submission" date="2024-04" db="EMBL/GenBank/DDBJ databases">
        <authorList>
            <consortium name="Genoscope - CEA"/>
            <person name="William W."/>
        </authorList>
    </citation>
    <scope>NUCLEOTIDE SEQUENCE [LARGE SCALE GENOMIC DNA]</scope>
</reference>
<keyword evidence="1" id="KW-0472">Membrane</keyword>
<gene>
    <name evidence="3" type="ORF">GSLYS_00005883001</name>
</gene>
<sequence>MNKSIILPMRRCVANIIYSLLFSLCTELHAQTIILDSSFGVGATCSRDLRAGIDFFIARGYVDATNGKFSNFVDFQIQTKDSNNFNDLCTASLITCVIPNPQPCYCAIRYGNIYQIVANRSAVLADSNAKIRVQWNSVDGTNVWSNVVQVPKVYDLNAVTTRLALNDAPMTCPTTVPPGSVIMFQCQKSPSPCTVSISLNDTEVAKSEHNATYTVSNDLTSRSTHNFTFSYSVCGAPANHTTCPVKIENGSVSSTTTIPGNVSSSSTTKITGSVCRPGTSTTTIIGMLLTFLCFYFVI</sequence>
<feature type="signal peptide" evidence="2">
    <location>
        <begin position="1"/>
        <end position="30"/>
    </location>
</feature>
<evidence type="ECO:0000313" key="3">
    <source>
        <dbReference type="EMBL" id="CAL1531788.1"/>
    </source>
</evidence>
<feature type="chain" id="PRO_5043830729" evidence="2">
    <location>
        <begin position="31"/>
        <end position="298"/>
    </location>
</feature>
<evidence type="ECO:0000256" key="2">
    <source>
        <dbReference type="SAM" id="SignalP"/>
    </source>
</evidence>
<evidence type="ECO:0000313" key="4">
    <source>
        <dbReference type="Proteomes" id="UP001497497"/>
    </source>
</evidence>
<evidence type="ECO:0000256" key="1">
    <source>
        <dbReference type="SAM" id="Phobius"/>
    </source>
</evidence>